<gene>
    <name evidence="14" type="ORF">LUZ62_086005</name>
</gene>
<dbReference type="InterPro" id="IPR001680">
    <property type="entry name" value="WD40_rpt"/>
</dbReference>
<dbReference type="EMBL" id="JAMFTS010000005">
    <property type="protein sequence ID" value="KAJ4751600.1"/>
    <property type="molecule type" value="Genomic_DNA"/>
</dbReference>
<accession>A0AAV8C7Z3</accession>
<evidence type="ECO:0000256" key="3">
    <source>
        <dbReference type="ARBA" id="ARBA00022574"/>
    </source>
</evidence>
<evidence type="ECO:0000313" key="15">
    <source>
        <dbReference type="Proteomes" id="UP001140206"/>
    </source>
</evidence>
<evidence type="ECO:0000256" key="12">
    <source>
        <dbReference type="SAM" id="Phobius"/>
    </source>
</evidence>
<feature type="transmembrane region" description="Helical" evidence="12">
    <location>
        <begin position="443"/>
        <end position="461"/>
    </location>
</feature>
<proteinExistence type="predicted"/>
<keyword evidence="3" id="KW-0853">WD repeat</keyword>
<dbReference type="GO" id="GO:0006888">
    <property type="term" value="P:endoplasmic reticulum to Golgi vesicle-mediated transport"/>
    <property type="evidence" value="ECO:0007669"/>
    <property type="project" value="TreeGrafter"/>
</dbReference>
<evidence type="ECO:0000256" key="1">
    <source>
        <dbReference type="ARBA" id="ARBA00004389"/>
    </source>
</evidence>
<dbReference type="InterPro" id="IPR015943">
    <property type="entry name" value="WD40/YVTN_repeat-like_dom_sf"/>
</dbReference>
<reference evidence="14" key="1">
    <citation type="submission" date="2022-08" db="EMBL/GenBank/DDBJ databases">
        <authorList>
            <person name="Marques A."/>
        </authorList>
    </citation>
    <scope>NUCLEOTIDE SEQUENCE</scope>
    <source>
        <strain evidence="14">RhyPub2mFocal</strain>
        <tissue evidence="14">Leaves</tissue>
    </source>
</reference>
<dbReference type="PANTHER" id="PTHR23284">
    <property type="entry name" value="PROLACTIN REGULATORY ELEMENT BINDING PROTEIN"/>
    <property type="match status" value="1"/>
</dbReference>
<keyword evidence="6" id="KW-0256">Endoplasmic reticulum</keyword>
<evidence type="ECO:0000256" key="5">
    <source>
        <dbReference type="ARBA" id="ARBA00022737"/>
    </source>
</evidence>
<keyword evidence="13" id="KW-0732">Signal</keyword>
<dbReference type="FunFam" id="2.130.10.10:FF:000612">
    <property type="entry name" value="SEC12-like protein 2"/>
    <property type="match status" value="1"/>
</dbReference>
<feature type="region of interest" description="Disordered" evidence="11">
    <location>
        <begin position="104"/>
        <end position="127"/>
    </location>
</feature>
<comment type="caution">
    <text evidence="14">The sequence shown here is derived from an EMBL/GenBank/DDBJ whole genome shotgun (WGS) entry which is preliminary data.</text>
</comment>
<dbReference type="GO" id="GO:0005085">
    <property type="term" value="F:guanyl-nucleotide exchange factor activity"/>
    <property type="evidence" value="ECO:0007669"/>
    <property type="project" value="InterPro"/>
</dbReference>
<evidence type="ECO:0000256" key="11">
    <source>
        <dbReference type="SAM" id="MobiDB-lite"/>
    </source>
</evidence>
<evidence type="ECO:0000256" key="10">
    <source>
        <dbReference type="ARBA" id="ARBA00023136"/>
    </source>
</evidence>
<dbReference type="GO" id="GO:0005789">
    <property type="term" value="C:endoplasmic reticulum membrane"/>
    <property type="evidence" value="ECO:0007669"/>
    <property type="project" value="UniProtKB-SubCell"/>
</dbReference>
<keyword evidence="9 12" id="KW-1133">Transmembrane helix</keyword>
<dbReference type="Proteomes" id="UP001140206">
    <property type="component" value="Chromosome 5"/>
</dbReference>
<sequence length="470" mass="51663">MIFLIFSLVAFYLEETGSRSGRFDSLHFRFRRWMQIGRSIFVDRTVQPNRLAVEDADPSKFCDLLKTSTTGSMARGRREIEPCSKTYGFPIYCAGWVPFSHIPTSSASQENENENENEGDDKGDSAASDASDKLLVALGGGGGEGRSGVPNALVISGFDFPSRSLSDEPVIRIGTESDLPYRMAIHPTGDGIICSFPNGSRWFKWDLRGSRDYKKLALNPSEESLTQLENVSLQALCFNKEGSVLATGSEDGNLRVFKWPAMESILSEVVDDNSVKDLDFSFDGKHLASLRSSGPCRVWDLNSSSVIANLARESGEIFRFCRFSCSSDDNQVLFVIAMHDDQGKIITWNTTTWKRIGSKRVVKDPISAFNISPDGKLLAVGTIEGGIVVLNSKNLQVHSVIKKAHLGLLTSLVFSQDSRALLSSSFDSTARVTAIEAKKSNGLSMWLVFLVIIVAILAYYFQSNGLIGNL</sequence>
<comment type="subcellular location">
    <subcellularLocation>
        <location evidence="1">Endoplasmic reticulum membrane</location>
        <topology evidence="1">Single-pass membrane protein</topology>
    </subcellularLocation>
</comment>
<keyword evidence="15" id="KW-1185">Reference proteome</keyword>
<keyword evidence="4 12" id="KW-0812">Transmembrane</keyword>
<dbReference type="GO" id="GO:0003400">
    <property type="term" value="P:regulation of COPII vesicle coating"/>
    <property type="evidence" value="ECO:0007669"/>
    <property type="project" value="TreeGrafter"/>
</dbReference>
<keyword evidence="5" id="KW-0677">Repeat</keyword>
<protein>
    <submittedName>
        <fullName evidence="14">SEC12-like protein 2</fullName>
    </submittedName>
</protein>
<feature type="compositionally biased region" description="Acidic residues" evidence="11">
    <location>
        <begin position="111"/>
        <end position="121"/>
    </location>
</feature>
<evidence type="ECO:0000256" key="13">
    <source>
        <dbReference type="SAM" id="SignalP"/>
    </source>
</evidence>
<dbReference type="SUPFAM" id="SSF50978">
    <property type="entry name" value="WD40 repeat-like"/>
    <property type="match status" value="1"/>
</dbReference>
<dbReference type="PANTHER" id="PTHR23284:SF0">
    <property type="entry name" value="PROLACTIN REGULATORY ELEMENT-BINDING PROTEIN"/>
    <property type="match status" value="1"/>
</dbReference>
<evidence type="ECO:0000256" key="8">
    <source>
        <dbReference type="ARBA" id="ARBA00022927"/>
    </source>
</evidence>
<keyword evidence="2" id="KW-0813">Transport</keyword>
<feature type="signal peptide" evidence="13">
    <location>
        <begin position="1"/>
        <end position="18"/>
    </location>
</feature>
<name>A0AAV8C7Z3_9POAL</name>
<dbReference type="Pfam" id="PF00400">
    <property type="entry name" value="WD40"/>
    <property type="match status" value="2"/>
</dbReference>
<dbReference type="SMART" id="SM00320">
    <property type="entry name" value="WD40"/>
    <property type="match status" value="5"/>
</dbReference>
<evidence type="ECO:0000313" key="14">
    <source>
        <dbReference type="EMBL" id="KAJ4751600.1"/>
    </source>
</evidence>
<dbReference type="InterPro" id="IPR045260">
    <property type="entry name" value="Sec12-like"/>
</dbReference>
<evidence type="ECO:0000256" key="2">
    <source>
        <dbReference type="ARBA" id="ARBA00022448"/>
    </source>
</evidence>
<keyword evidence="8" id="KW-0653">Protein transport</keyword>
<dbReference type="InterPro" id="IPR036322">
    <property type="entry name" value="WD40_repeat_dom_sf"/>
</dbReference>
<dbReference type="Gene3D" id="2.130.10.10">
    <property type="entry name" value="YVTN repeat-like/Quinoprotein amine dehydrogenase"/>
    <property type="match status" value="1"/>
</dbReference>
<evidence type="ECO:0000256" key="9">
    <source>
        <dbReference type="ARBA" id="ARBA00022989"/>
    </source>
</evidence>
<evidence type="ECO:0000256" key="6">
    <source>
        <dbReference type="ARBA" id="ARBA00022824"/>
    </source>
</evidence>
<organism evidence="14 15">
    <name type="scientific">Rhynchospora pubera</name>
    <dbReference type="NCBI Taxonomy" id="906938"/>
    <lineage>
        <taxon>Eukaryota</taxon>
        <taxon>Viridiplantae</taxon>
        <taxon>Streptophyta</taxon>
        <taxon>Embryophyta</taxon>
        <taxon>Tracheophyta</taxon>
        <taxon>Spermatophyta</taxon>
        <taxon>Magnoliopsida</taxon>
        <taxon>Liliopsida</taxon>
        <taxon>Poales</taxon>
        <taxon>Cyperaceae</taxon>
        <taxon>Cyperoideae</taxon>
        <taxon>Rhynchosporeae</taxon>
        <taxon>Rhynchospora</taxon>
    </lineage>
</organism>
<feature type="chain" id="PRO_5043619681" evidence="13">
    <location>
        <begin position="19"/>
        <end position="470"/>
    </location>
</feature>
<evidence type="ECO:0000256" key="4">
    <source>
        <dbReference type="ARBA" id="ARBA00022692"/>
    </source>
</evidence>
<keyword evidence="10 12" id="KW-0472">Membrane</keyword>
<dbReference type="AlphaFoldDB" id="A0AAV8C7Z3"/>
<dbReference type="GO" id="GO:0015031">
    <property type="term" value="P:protein transport"/>
    <property type="evidence" value="ECO:0007669"/>
    <property type="project" value="UniProtKB-KW"/>
</dbReference>
<keyword evidence="7" id="KW-0931">ER-Golgi transport</keyword>
<evidence type="ECO:0000256" key="7">
    <source>
        <dbReference type="ARBA" id="ARBA00022892"/>
    </source>
</evidence>